<dbReference type="GO" id="GO:1990904">
    <property type="term" value="C:ribonucleoprotein complex"/>
    <property type="evidence" value="ECO:0007669"/>
    <property type="project" value="UniProtKB-KW"/>
</dbReference>
<evidence type="ECO:0000313" key="5">
    <source>
        <dbReference type="Proteomes" id="UP000015354"/>
    </source>
</evidence>
<keyword evidence="2" id="KW-0687">Ribonucleoprotein</keyword>
<evidence type="ECO:0000313" key="4">
    <source>
        <dbReference type="EMBL" id="EPY27132.1"/>
    </source>
</evidence>
<dbReference type="CDD" id="cd00387">
    <property type="entry name" value="Ribosomal_L7_L12"/>
    <property type="match status" value="1"/>
</dbReference>
<sequence>MWRRESRVPCARWCRHYLIAGMASDLVPRGMIGLSTPDSEKVLEEIADAYVNMDLATMAVFQKKVIAQMMPHASYEDALLQSFGGGGGGAVAAAASTAAAPGAAAAADADKAAAAAPAKRAAAEKHAFDISLKKYPAENKIKLIKELRGVVSLPIQEAKAAIEKCPGIIAKNVQKADAEKLQQVMQKLGAEVELV</sequence>
<protein>
    <submittedName>
        <fullName evidence="4">Ribosomal protein L7/L12-like protein</fullName>
    </submittedName>
</protein>
<keyword evidence="5" id="KW-1185">Reference proteome</keyword>
<comment type="caution">
    <text evidence="4">The sequence shown here is derived from an EMBL/GenBank/DDBJ whole genome shotgun (WGS) entry which is preliminary data.</text>
</comment>
<reference evidence="4 5" key="1">
    <citation type="journal article" date="2013" name="PLoS ONE">
        <title>Predicting the Proteins of Angomonas deanei, Strigomonas culicis and Their Respective Endosymbionts Reveals New Aspects of the Trypanosomatidae Family.</title>
        <authorList>
            <person name="Motta M.C."/>
            <person name="Martins A.C."/>
            <person name="de Souza S.S."/>
            <person name="Catta-Preta C.M."/>
            <person name="Silva R."/>
            <person name="Klein C.C."/>
            <person name="de Almeida L.G."/>
            <person name="de Lima Cunha O."/>
            <person name="Ciapina L.P."/>
            <person name="Brocchi M."/>
            <person name="Colabardini A.C."/>
            <person name="de Araujo Lima B."/>
            <person name="Machado C.R."/>
            <person name="de Almeida Soares C.M."/>
            <person name="Probst C.M."/>
            <person name="de Menezes C.B."/>
            <person name="Thompson C.E."/>
            <person name="Bartholomeu D.C."/>
            <person name="Gradia D.F."/>
            <person name="Pavoni D.P."/>
            <person name="Grisard E.C."/>
            <person name="Fantinatti-Garboggini F."/>
            <person name="Marchini F.K."/>
            <person name="Rodrigues-Luiz G.F."/>
            <person name="Wagner G."/>
            <person name="Goldman G.H."/>
            <person name="Fietto J.L."/>
            <person name="Elias M.C."/>
            <person name="Goldman M.H."/>
            <person name="Sagot M.F."/>
            <person name="Pereira M."/>
            <person name="Stoco P.H."/>
            <person name="de Mendonca-Neto R.P."/>
            <person name="Teixeira S.M."/>
            <person name="Maciel T.E."/>
            <person name="de Oliveira Mendes T.A."/>
            <person name="Urmenyi T.P."/>
            <person name="de Souza W."/>
            <person name="Schenkman S."/>
            <person name="de Vasconcelos A.T."/>
        </authorList>
    </citation>
    <scope>NUCLEOTIDE SEQUENCE [LARGE SCALE GENOMIC DNA]</scope>
</reference>
<dbReference type="Gene3D" id="3.30.1390.10">
    <property type="match status" value="1"/>
</dbReference>
<keyword evidence="1 4" id="KW-0689">Ribosomal protein</keyword>
<dbReference type="PANTHER" id="PTHR45987">
    <property type="entry name" value="39S RIBOSOMAL PROTEIN L12"/>
    <property type="match status" value="1"/>
</dbReference>
<accession>S9U8S9</accession>
<dbReference type="Pfam" id="PF00542">
    <property type="entry name" value="Ribosomal_L12"/>
    <property type="match status" value="1"/>
</dbReference>
<dbReference type="GO" id="GO:0003735">
    <property type="term" value="F:structural constituent of ribosome"/>
    <property type="evidence" value="ECO:0007669"/>
    <property type="project" value="InterPro"/>
</dbReference>
<dbReference type="EMBL" id="ATMH01005904">
    <property type="protein sequence ID" value="EPY27132.1"/>
    <property type="molecule type" value="Genomic_DNA"/>
</dbReference>
<name>S9U8S9_9TRYP</name>
<dbReference type="GO" id="GO:0006412">
    <property type="term" value="P:translation"/>
    <property type="evidence" value="ECO:0007669"/>
    <property type="project" value="InterPro"/>
</dbReference>
<evidence type="ECO:0000259" key="3">
    <source>
        <dbReference type="Pfam" id="PF00542"/>
    </source>
</evidence>
<gene>
    <name evidence="4" type="ORF">STCU_05904</name>
</gene>
<feature type="domain" description="Large ribosomal subunit protein bL12 C-terminal" evidence="3">
    <location>
        <begin position="128"/>
        <end position="194"/>
    </location>
</feature>
<dbReference type="OrthoDB" id="250175at2759"/>
<dbReference type="PANTHER" id="PTHR45987:SF4">
    <property type="entry name" value="LARGE RIBOSOMAL SUBUNIT PROTEIN BL12M"/>
    <property type="match status" value="1"/>
</dbReference>
<proteinExistence type="predicted"/>
<dbReference type="GO" id="GO:0005840">
    <property type="term" value="C:ribosome"/>
    <property type="evidence" value="ECO:0007669"/>
    <property type="project" value="UniProtKB-KW"/>
</dbReference>
<dbReference type="InterPro" id="IPR014719">
    <property type="entry name" value="Ribosomal_bL12_C/ClpS-like"/>
</dbReference>
<dbReference type="AlphaFoldDB" id="S9U8S9"/>
<evidence type="ECO:0000256" key="1">
    <source>
        <dbReference type="ARBA" id="ARBA00022980"/>
    </source>
</evidence>
<dbReference type="Proteomes" id="UP000015354">
    <property type="component" value="Unassembled WGS sequence"/>
</dbReference>
<dbReference type="InterPro" id="IPR000206">
    <property type="entry name" value="Ribosomal_bL12"/>
</dbReference>
<dbReference type="InterPro" id="IPR013823">
    <property type="entry name" value="Ribosomal_bL12_C"/>
</dbReference>
<dbReference type="GO" id="GO:0003729">
    <property type="term" value="F:mRNA binding"/>
    <property type="evidence" value="ECO:0007669"/>
    <property type="project" value="TreeGrafter"/>
</dbReference>
<dbReference type="SUPFAM" id="SSF54736">
    <property type="entry name" value="ClpS-like"/>
    <property type="match status" value="1"/>
</dbReference>
<evidence type="ECO:0000256" key="2">
    <source>
        <dbReference type="ARBA" id="ARBA00023274"/>
    </source>
</evidence>
<organism evidence="4 5">
    <name type="scientific">Strigomonas culicis</name>
    <dbReference type="NCBI Taxonomy" id="28005"/>
    <lineage>
        <taxon>Eukaryota</taxon>
        <taxon>Discoba</taxon>
        <taxon>Euglenozoa</taxon>
        <taxon>Kinetoplastea</taxon>
        <taxon>Metakinetoplastina</taxon>
        <taxon>Trypanosomatida</taxon>
        <taxon>Trypanosomatidae</taxon>
        <taxon>Strigomonadinae</taxon>
        <taxon>Strigomonas</taxon>
    </lineage>
</organism>